<dbReference type="InterPro" id="IPR025325">
    <property type="entry name" value="DUF4231"/>
</dbReference>
<dbReference type="KEGG" id="cyj:Cyan7822_2266"/>
<dbReference type="AlphaFoldDB" id="E0UEZ2"/>
<feature type="transmembrane region" description="Helical" evidence="1">
    <location>
        <begin position="142"/>
        <end position="163"/>
    </location>
</feature>
<name>E0UEZ2_GLOV7</name>
<sequence>MANIEQIDPIQGLNTEQDYSSSENAGFLSALKIFEYLLLAIFIGTIIFNLIFPELQLVKLYSAGSAAVLVFVYLIDQELAKGYNKSSERFELTRKAKLYDALRSDVTGGANKFITPARVRALKYSQDLIDDYKKTRETSRNIYYIFQIATIVLSGVTPILVLVDKLETGNGWLKWLPVICPAIAAIVASIVTSFPFQENWVAANTAVELLEAEQEKFILGVTPLYQYSSLEASQLPLEAQKSVENFIVQVNNIHLKQLQAFNEKKLEQKPEEGTGEEQSQPSS</sequence>
<protein>
    <recommendedName>
        <fullName evidence="4">DUF4231 domain-containing protein</fullName>
    </recommendedName>
</protein>
<dbReference type="NCBIfam" id="NF033634">
    <property type="entry name" value="SLATT_1"/>
    <property type="match status" value="1"/>
</dbReference>
<dbReference type="HOGENOM" id="CLU_1018246_0_0_3"/>
<dbReference type="EMBL" id="CP002198">
    <property type="protein sequence ID" value="ADN14244.1"/>
    <property type="molecule type" value="Genomic_DNA"/>
</dbReference>
<dbReference type="Pfam" id="PF14015">
    <property type="entry name" value="DUF4231"/>
    <property type="match status" value="1"/>
</dbReference>
<feature type="transmembrane region" description="Helical" evidence="1">
    <location>
        <begin position="33"/>
        <end position="52"/>
    </location>
</feature>
<dbReference type="RefSeq" id="WP_013322349.1">
    <property type="nucleotide sequence ID" value="NC_014501.1"/>
</dbReference>
<reference evidence="3" key="1">
    <citation type="journal article" date="2011" name="MBio">
        <title>Novel metabolic attributes of the genus Cyanothece, comprising a group of unicellular nitrogen-fixing Cyanobacteria.</title>
        <authorList>
            <person name="Bandyopadhyay A."/>
            <person name="Elvitigala T."/>
            <person name="Welsh E."/>
            <person name="Stockel J."/>
            <person name="Liberton M."/>
            <person name="Min H."/>
            <person name="Sherman L.A."/>
            <person name="Pakrasi H.B."/>
        </authorList>
    </citation>
    <scope>NUCLEOTIDE SEQUENCE [LARGE SCALE GENOMIC DNA]</scope>
    <source>
        <strain evidence="3">PCC 7822</strain>
    </source>
</reference>
<feature type="transmembrane region" description="Helical" evidence="1">
    <location>
        <begin position="58"/>
        <end position="75"/>
    </location>
</feature>
<dbReference type="eggNOG" id="ENOG502ZCHJ">
    <property type="taxonomic scope" value="Bacteria"/>
</dbReference>
<feature type="transmembrane region" description="Helical" evidence="1">
    <location>
        <begin position="175"/>
        <end position="196"/>
    </location>
</feature>
<keyword evidence="3" id="KW-1185">Reference proteome</keyword>
<keyword evidence="1" id="KW-0472">Membrane</keyword>
<dbReference type="OrthoDB" id="423154at2"/>
<dbReference type="Proteomes" id="UP000008206">
    <property type="component" value="Chromosome"/>
</dbReference>
<keyword evidence="1" id="KW-0812">Transmembrane</keyword>
<accession>E0UEZ2</accession>
<gene>
    <name evidence="2" type="ordered locus">Cyan7822_2266</name>
</gene>
<organism evidence="2 3">
    <name type="scientific">Gloeothece verrucosa (strain PCC 7822)</name>
    <name type="common">Cyanothece sp. (strain PCC 7822)</name>
    <dbReference type="NCBI Taxonomy" id="497965"/>
    <lineage>
        <taxon>Bacteria</taxon>
        <taxon>Bacillati</taxon>
        <taxon>Cyanobacteriota</taxon>
        <taxon>Cyanophyceae</taxon>
        <taxon>Oscillatoriophycideae</taxon>
        <taxon>Chroococcales</taxon>
        <taxon>Aphanothecaceae</taxon>
        <taxon>Gloeothece</taxon>
        <taxon>Gloeothece verrucosa</taxon>
    </lineage>
</organism>
<evidence type="ECO:0000313" key="2">
    <source>
        <dbReference type="EMBL" id="ADN14244.1"/>
    </source>
</evidence>
<keyword evidence="1" id="KW-1133">Transmembrane helix</keyword>
<evidence type="ECO:0000313" key="3">
    <source>
        <dbReference type="Proteomes" id="UP000008206"/>
    </source>
</evidence>
<evidence type="ECO:0000256" key="1">
    <source>
        <dbReference type="SAM" id="Phobius"/>
    </source>
</evidence>
<evidence type="ECO:0008006" key="4">
    <source>
        <dbReference type="Google" id="ProtNLM"/>
    </source>
</evidence>
<proteinExistence type="predicted"/>